<dbReference type="GO" id="GO:0009372">
    <property type="term" value="P:quorum sensing"/>
    <property type="evidence" value="ECO:0007669"/>
    <property type="project" value="UniProtKB-UniRule"/>
</dbReference>
<dbReference type="GO" id="GO:0007165">
    <property type="term" value="P:signal transduction"/>
    <property type="evidence" value="ECO:0007669"/>
    <property type="project" value="TreeGrafter"/>
</dbReference>
<name>A0A2M9FWS5_9PROT</name>
<dbReference type="EMBL" id="PHIG01000054">
    <property type="protein sequence ID" value="PJK27889.1"/>
    <property type="molecule type" value="Genomic_DNA"/>
</dbReference>
<evidence type="ECO:0000313" key="9">
    <source>
        <dbReference type="EMBL" id="PJK27889.1"/>
    </source>
</evidence>
<dbReference type="PROSITE" id="PS51187">
    <property type="entry name" value="AUTOINDUCER_SYNTH_2"/>
    <property type="match status" value="1"/>
</dbReference>
<dbReference type="Gene3D" id="3.40.630.30">
    <property type="match status" value="1"/>
</dbReference>
<dbReference type="PANTHER" id="PTHR39322:SF1">
    <property type="entry name" value="ISOVALERYL-HOMOSERINE LACTONE SYNTHASE"/>
    <property type="match status" value="1"/>
</dbReference>
<comment type="similarity">
    <text evidence="7 8">Belongs to the autoinducer synthase family.</text>
</comment>
<keyword evidence="2 7" id="KW-0673">Quorum sensing</keyword>
<dbReference type="SUPFAM" id="SSF55729">
    <property type="entry name" value="Acyl-CoA N-acyltransferases (Nat)"/>
    <property type="match status" value="1"/>
</dbReference>
<evidence type="ECO:0000256" key="3">
    <source>
        <dbReference type="ARBA" id="ARBA00022679"/>
    </source>
</evidence>
<comment type="caution">
    <text evidence="9">The sequence shown here is derived from an EMBL/GenBank/DDBJ whole genome shotgun (WGS) entry which is preliminary data.</text>
</comment>
<evidence type="ECO:0000256" key="2">
    <source>
        <dbReference type="ARBA" id="ARBA00022654"/>
    </source>
</evidence>
<keyword evidence="3 8" id="KW-0808">Transferase</keyword>
<dbReference type="PROSITE" id="PS00949">
    <property type="entry name" value="AUTOINDUCER_SYNTH_1"/>
    <property type="match status" value="1"/>
</dbReference>
<dbReference type="InterPro" id="IPR016181">
    <property type="entry name" value="Acyl_CoA_acyltransferase"/>
</dbReference>
<sequence>MHQLRRQVFSERLRWGVTVINGLEIDQFDIPDAHYLVHRDAEGRVDACTRLLPTTGPYLLGDVFADLIDGEPPRDARIWESTRFCADHGRAPRNIAALLMAGMLEFGVDRGLSAYVSVSDVRMEPIMRRAGWDPRRLGDTVETGTDTAAAERLTVSREYLMRVRKRADASGPVIGNLHELKGDLAVA</sequence>
<dbReference type="GO" id="GO:0061579">
    <property type="term" value="F:N-acyl homoserine lactone synthase activity"/>
    <property type="evidence" value="ECO:0007669"/>
    <property type="project" value="UniProtKB-UniRule"/>
</dbReference>
<proteinExistence type="inferred from homology"/>
<keyword evidence="10" id="KW-1185">Reference proteome</keyword>
<evidence type="ECO:0000256" key="5">
    <source>
        <dbReference type="ARBA" id="ARBA00022929"/>
    </source>
</evidence>
<evidence type="ECO:0000313" key="10">
    <source>
        <dbReference type="Proteomes" id="UP000229498"/>
    </source>
</evidence>
<dbReference type="Proteomes" id="UP000229498">
    <property type="component" value="Unassembled WGS sequence"/>
</dbReference>
<accession>A0A2M9FWS5</accession>
<evidence type="ECO:0000256" key="6">
    <source>
        <dbReference type="ARBA" id="ARBA00048576"/>
    </source>
</evidence>
<evidence type="ECO:0000256" key="7">
    <source>
        <dbReference type="PROSITE-ProRule" id="PRU00533"/>
    </source>
</evidence>
<dbReference type="OrthoDB" id="6169313at2"/>
<evidence type="ECO:0000256" key="8">
    <source>
        <dbReference type="RuleBase" id="RU361135"/>
    </source>
</evidence>
<evidence type="ECO:0000256" key="4">
    <source>
        <dbReference type="ARBA" id="ARBA00022691"/>
    </source>
</evidence>
<reference evidence="9 10" key="1">
    <citation type="submission" date="2017-11" db="EMBL/GenBank/DDBJ databases">
        <title>Draft genome sequence of Rhizobiales bacterium SY3-13.</title>
        <authorList>
            <person name="Sun C."/>
        </authorList>
    </citation>
    <scope>NUCLEOTIDE SEQUENCE [LARGE SCALE GENOMIC DNA]</scope>
    <source>
        <strain evidence="9 10">SY3-13</strain>
    </source>
</reference>
<dbReference type="AlphaFoldDB" id="A0A2M9FWS5"/>
<dbReference type="Pfam" id="PF00765">
    <property type="entry name" value="Autoind_synth"/>
    <property type="match status" value="1"/>
</dbReference>
<organism evidence="9 10">
    <name type="scientific">Minwuia thermotolerans</name>
    <dbReference type="NCBI Taxonomy" id="2056226"/>
    <lineage>
        <taxon>Bacteria</taxon>
        <taxon>Pseudomonadati</taxon>
        <taxon>Pseudomonadota</taxon>
        <taxon>Alphaproteobacteria</taxon>
        <taxon>Minwuiales</taxon>
        <taxon>Minwuiaceae</taxon>
        <taxon>Minwuia</taxon>
    </lineage>
</organism>
<comment type="catalytic activity">
    <reaction evidence="6 8">
        <text>a fatty acyl-[ACP] + S-adenosyl-L-methionine = an N-acyl-L-homoserine lactone + S-methyl-5'-thioadenosine + holo-[ACP] + H(+)</text>
        <dbReference type="Rhea" id="RHEA:10096"/>
        <dbReference type="Rhea" id="RHEA-COMP:9685"/>
        <dbReference type="Rhea" id="RHEA-COMP:14125"/>
        <dbReference type="ChEBI" id="CHEBI:15378"/>
        <dbReference type="ChEBI" id="CHEBI:17509"/>
        <dbReference type="ChEBI" id="CHEBI:55474"/>
        <dbReference type="ChEBI" id="CHEBI:59789"/>
        <dbReference type="ChEBI" id="CHEBI:64479"/>
        <dbReference type="ChEBI" id="CHEBI:138651"/>
        <dbReference type="EC" id="2.3.1.184"/>
    </reaction>
</comment>
<dbReference type="InterPro" id="IPR001690">
    <property type="entry name" value="Autoind_synthase"/>
</dbReference>
<protein>
    <recommendedName>
        <fullName evidence="1 8">Acyl-homoserine-lactone synthase</fullName>
        <ecNumber evidence="1 8">2.3.1.184</ecNumber>
    </recommendedName>
    <alternativeName>
        <fullName evidence="8">Autoinducer synthesis protein</fullName>
    </alternativeName>
</protein>
<dbReference type="PANTHER" id="PTHR39322">
    <property type="entry name" value="ACYL-HOMOSERINE-LACTONE SYNTHASE"/>
    <property type="match status" value="1"/>
</dbReference>
<gene>
    <name evidence="9" type="ORF">CVT23_20495</name>
</gene>
<keyword evidence="5 7" id="KW-0071">Autoinducer synthesis</keyword>
<keyword evidence="4 8" id="KW-0949">S-adenosyl-L-methionine</keyword>
<evidence type="ECO:0000256" key="1">
    <source>
        <dbReference type="ARBA" id="ARBA00012340"/>
    </source>
</evidence>
<dbReference type="InterPro" id="IPR018311">
    <property type="entry name" value="Autoind_synth_CS"/>
</dbReference>
<dbReference type="EC" id="2.3.1.184" evidence="1 8"/>
<dbReference type="PRINTS" id="PR01549">
    <property type="entry name" value="AUTOINDCRSYN"/>
</dbReference>